<dbReference type="Proteomes" id="UP001283361">
    <property type="component" value="Unassembled WGS sequence"/>
</dbReference>
<keyword evidence="1 5" id="KW-0489">Methyltransferase</keyword>
<dbReference type="SUPFAM" id="SSF82282">
    <property type="entry name" value="Homocysteine S-methyltransferase"/>
    <property type="match status" value="1"/>
</dbReference>
<feature type="binding site" evidence="4 5">
    <location>
        <position position="295"/>
    </location>
    <ligand>
        <name>Zn(2+)</name>
        <dbReference type="ChEBI" id="CHEBI:29105"/>
    </ligand>
</feature>
<organism evidence="7 8">
    <name type="scientific">Elysia crispata</name>
    <name type="common">lettuce slug</name>
    <dbReference type="NCBI Taxonomy" id="231223"/>
    <lineage>
        <taxon>Eukaryota</taxon>
        <taxon>Metazoa</taxon>
        <taxon>Spiralia</taxon>
        <taxon>Lophotrochozoa</taxon>
        <taxon>Mollusca</taxon>
        <taxon>Gastropoda</taxon>
        <taxon>Heterobranchia</taxon>
        <taxon>Euthyneura</taxon>
        <taxon>Panpulmonata</taxon>
        <taxon>Sacoglossa</taxon>
        <taxon>Placobranchoidea</taxon>
        <taxon>Plakobranchidae</taxon>
        <taxon>Elysia</taxon>
    </lineage>
</organism>
<dbReference type="PIRSF" id="PIRSF037505">
    <property type="entry name" value="Betaine_HMT"/>
    <property type="match status" value="1"/>
</dbReference>
<protein>
    <recommendedName>
        <fullName evidence="6">Hcy-binding domain-containing protein</fullName>
    </recommendedName>
</protein>
<evidence type="ECO:0000256" key="3">
    <source>
        <dbReference type="ARBA" id="ARBA00034478"/>
    </source>
</evidence>
<dbReference type="GO" id="GO:0009086">
    <property type="term" value="P:methionine biosynthetic process"/>
    <property type="evidence" value="ECO:0007669"/>
    <property type="project" value="InterPro"/>
</dbReference>
<keyword evidence="8" id="KW-1185">Reference proteome</keyword>
<evidence type="ECO:0000313" key="8">
    <source>
        <dbReference type="Proteomes" id="UP001283361"/>
    </source>
</evidence>
<dbReference type="GO" id="GO:0008168">
    <property type="term" value="F:methyltransferase activity"/>
    <property type="evidence" value="ECO:0007669"/>
    <property type="project" value="UniProtKB-UniRule"/>
</dbReference>
<comment type="cofactor">
    <cofactor evidence="4">
        <name>Zn(2+)</name>
        <dbReference type="ChEBI" id="CHEBI:29105"/>
    </cofactor>
    <text evidence="4">Binds 1 zinc ion per subunit.</text>
</comment>
<comment type="pathway">
    <text evidence="3">Amino-acid biosynthesis; L-methionine biosynthesis via de novo pathway.</text>
</comment>
<keyword evidence="2 5" id="KW-0808">Transferase</keyword>
<keyword evidence="4 5" id="KW-0479">Metal-binding</keyword>
<reference evidence="7" key="1">
    <citation type="journal article" date="2023" name="G3 (Bethesda)">
        <title>A reference genome for the long-term kleptoplast-retaining sea slug Elysia crispata morphotype clarki.</title>
        <authorList>
            <person name="Eastman K.E."/>
            <person name="Pendleton A.L."/>
            <person name="Shaikh M.A."/>
            <person name="Suttiyut T."/>
            <person name="Ogas R."/>
            <person name="Tomko P."/>
            <person name="Gavelis G."/>
            <person name="Widhalm J.R."/>
            <person name="Wisecaver J.H."/>
        </authorList>
    </citation>
    <scope>NUCLEOTIDE SEQUENCE</scope>
    <source>
        <strain evidence="7">ECLA1</strain>
    </source>
</reference>
<keyword evidence="4 5" id="KW-0862">Zinc</keyword>
<evidence type="ECO:0000256" key="5">
    <source>
        <dbReference type="PROSITE-ProRule" id="PRU00333"/>
    </source>
</evidence>
<dbReference type="EMBL" id="JAWDGP010005687">
    <property type="protein sequence ID" value="KAK3753844.1"/>
    <property type="molecule type" value="Genomic_DNA"/>
</dbReference>
<feature type="binding site" evidence="4 5">
    <location>
        <position position="296"/>
    </location>
    <ligand>
        <name>Zn(2+)</name>
        <dbReference type="ChEBI" id="CHEBI:29105"/>
    </ligand>
</feature>
<gene>
    <name evidence="7" type="ORF">RRG08_006232</name>
</gene>
<evidence type="ECO:0000256" key="2">
    <source>
        <dbReference type="ARBA" id="ARBA00022679"/>
    </source>
</evidence>
<dbReference type="Pfam" id="PF02574">
    <property type="entry name" value="S-methyl_trans"/>
    <property type="match status" value="1"/>
</dbReference>
<dbReference type="AlphaFoldDB" id="A0AAE0YPX9"/>
<name>A0AAE0YPX9_9GAST</name>
<sequence length="348" mass="38574">MATSGRLLERLSNGQSLVVAEGYLFEFERRGYLKAGAFVPEVVLEHPEIVKMMHREFVHAGSEVVLAFTYYAHREKLRVIGKEDVLEEVNKKALAIAKEVALETGTLFAGNICNTTVYVRNDEEAKAAARAMFKEQVEWAVEAGVDYILGETFNELGEAMLALEVIKQYGKGTPAVVLLVPSARDVTFDGVPYAEACLRLEEAGAAVVGLNCGRGPETMLPLIAEVKKVCKGPVACLPVTYRTSEEFKTMQSLVNPKTGKRSFPIDLPAHFVGRSEILDFGLECKRLGVEYVGLCCGNCSHYMRTLAETYCRQPPASRFSPDMSQHYMYGDKNKFKKYNTEDLVAAKN</sequence>
<feature type="binding site" evidence="4 5">
    <location>
        <position position="212"/>
    </location>
    <ligand>
        <name>Zn(2+)</name>
        <dbReference type="ChEBI" id="CHEBI:29105"/>
    </ligand>
</feature>
<accession>A0AAE0YPX9</accession>
<dbReference type="PANTHER" id="PTHR11103">
    <property type="entry name" value="SLR1189 PROTEIN"/>
    <property type="match status" value="1"/>
</dbReference>
<evidence type="ECO:0000313" key="7">
    <source>
        <dbReference type="EMBL" id="KAK3753844.1"/>
    </source>
</evidence>
<dbReference type="InterPro" id="IPR017226">
    <property type="entry name" value="BHMT-like"/>
</dbReference>
<proteinExistence type="predicted"/>
<dbReference type="GO" id="GO:0032259">
    <property type="term" value="P:methylation"/>
    <property type="evidence" value="ECO:0007669"/>
    <property type="project" value="UniProtKB-KW"/>
</dbReference>
<feature type="domain" description="Hcy-binding" evidence="6">
    <location>
        <begin position="5"/>
        <end position="310"/>
    </location>
</feature>
<dbReference type="InterPro" id="IPR036589">
    <property type="entry name" value="HCY_dom_sf"/>
</dbReference>
<dbReference type="Gene3D" id="3.20.20.330">
    <property type="entry name" value="Homocysteine-binding-like domain"/>
    <property type="match status" value="1"/>
</dbReference>
<dbReference type="GO" id="GO:0008270">
    <property type="term" value="F:zinc ion binding"/>
    <property type="evidence" value="ECO:0007669"/>
    <property type="project" value="InterPro"/>
</dbReference>
<dbReference type="PANTHER" id="PTHR11103:SF18">
    <property type="entry name" value="SLR1189 PROTEIN"/>
    <property type="match status" value="1"/>
</dbReference>
<dbReference type="PROSITE" id="PS50970">
    <property type="entry name" value="HCY"/>
    <property type="match status" value="1"/>
</dbReference>
<evidence type="ECO:0000256" key="4">
    <source>
        <dbReference type="PIRSR" id="PIRSR037505-2"/>
    </source>
</evidence>
<evidence type="ECO:0000259" key="6">
    <source>
        <dbReference type="PROSITE" id="PS50970"/>
    </source>
</evidence>
<evidence type="ECO:0000256" key="1">
    <source>
        <dbReference type="ARBA" id="ARBA00022603"/>
    </source>
</evidence>
<comment type="caution">
    <text evidence="7">The sequence shown here is derived from an EMBL/GenBank/DDBJ whole genome shotgun (WGS) entry which is preliminary data.</text>
</comment>
<dbReference type="InterPro" id="IPR003726">
    <property type="entry name" value="HCY_dom"/>
</dbReference>